<proteinExistence type="predicted"/>
<dbReference type="Proteomes" id="UP000282674">
    <property type="component" value="Unassembled WGS sequence"/>
</dbReference>
<gene>
    <name evidence="1" type="ORF">EBO15_06635</name>
</gene>
<sequence length="61" mass="6952">MGEARGKARTKAQGALEVLEHRGVKVSADMWTRADACTDLEQAERWFKRSFDVERAEDLLD</sequence>
<comment type="caution">
    <text evidence="1">The sequence shown here is derived from an EMBL/GenBank/DDBJ whole genome shotgun (WGS) entry which is preliminary data.</text>
</comment>
<dbReference type="AlphaFoldDB" id="A0A3M2MAM2"/>
<evidence type="ECO:0000313" key="1">
    <source>
        <dbReference type="EMBL" id="RMI46657.1"/>
    </source>
</evidence>
<dbReference type="OrthoDB" id="3539696at2"/>
<keyword evidence="2" id="KW-1185">Reference proteome</keyword>
<name>A0A3M2MAM2_9ACTN</name>
<organism evidence="1 2">
    <name type="scientific">Actinomadura harenae</name>
    <dbReference type="NCBI Taxonomy" id="2483351"/>
    <lineage>
        <taxon>Bacteria</taxon>
        <taxon>Bacillati</taxon>
        <taxon>Actinomycetota</taxon>
        <taxon>Actinomycetes</taxon>
        <taxon>Streptosporangiales</taxon>
        <taxon>Thermomonosporaceae</taxon>
        <taxon>Actinomadura</taxon>
    </lineage>
</organism>
<accession>A0A3M2MAM2</accession>
<protein>
    <submittedName>
        <fullName evidence="1">Uncharacterized protein</fullName>
    </submittedName>
</protein>
<reference evidence="1 2" key="1">
    <citation type="submission" date="2018-10" db="EMBL/GenBank/DDBJ databases">
        <title>Isolation from soil.</title>
        <authorList>
            <person name="Hu J."/>
        </authorList>
    </citation>
    <scope>NUCLEOTIDE SEQUENCE [LARGE SCALE GENOMIC DNA]</scope>
    <source>
        <strain evidence="1 2">NEAU-Ht49</strain>
    </source>
</reference>
<evidence type="ECO:0000313" key="2">
    <source>
        <dbReference type="Proteomes" id="UP000282674"/>
    </source>
</evidence>
<dbReference type="EMBL" id="RFFG01000008">
    <property type="protein sequence ID" value="RMI46657.1"/>
    <property type="molecule type" value="Genomic_DNA"/>
</dbReference>